<reference evidence="2 3" key="1">
    <citation type="journal article" date="2024" name="Front. Microbiol.">
        <title>Novel thermophilic genera Geochorda gen. nov. and Carboxydochorda gen. nov. from the deep terrestrial subsurface reveal the ecophysiological diversity in the class Limnochordia.</title>
        <authorList>
            <person name="Karnachuk O.V."/>
            <person name="Lukina A.P."/>
            <person name="Avakyan M.R."/>
            <person name="Kadnikov V.V."/>
            <person name="Begmatov S."/>
            <person name="Beletsky A.V."/>
            <person name="Vlasova K.G."/>
            <person name="Novikov A.A."/>
            <person name="Shcherbakova V.A."/>
            <person name="Mardanov A.V."/>
            <person name="Ravin N.V."/>
        </authorList>
    </citation>
    <scope>NUCLEOTIDE SEQUENCE [LARGE SCALE GENOMIC DNA]</scope>
    <source>
        <strain evidence="2 3">L945</strain>
    </source>
</reference>
<name>A0ABZ1BWF1_9FIRM</name>
<dbReference type="PANTHER" id="PTHR43312:SF1">
    <property type="entry name" value="NADP-DEPENDENT OXIDOREDUCTASE DOMAIN-CONTAINING PROTEIN"/>
    <property type="match status" value="1"/>
</dbReference>
<protein>
    <submittedName>
        <fullName evidence="2">Aldo/keto reductase</fullName>
        <ecNumber evidence="2">1.1.1.-</ecNumber>
    </submittedName>
</protein>
<dbReference type="RefSeq" id="WP_324716062.1">
    <property type="nucleotide sequence ID" value="NZ_CP141615.1"/>
</dbReference>
<dbReference type="SUPFAM" id="SSF51430">
    <property type="entry name" value="NAD(P)-linked oxidoreductase"/>
    <property type="match status" value="1"/>
</dbReference>
<organism evidence="2 3">
    <name type="scientific">Carboxydichorda subterranea</name>
    <dbReference type="NCBI Taxonomy" id="3109565"/>
    <lineage>
        <taxon>Bacteria</taxon>
        <taxon>Bacillati</taxon>
        <taxon>Bacillota</taxon>
        <taxon>Limnochordia</taxon>
        <taxon>Limnochordales</taxon>
        <taxon>Geochordaceae</taxon>
        <taxon>Carboxydichorda</taxon>
    </lineage>
</organism>
<dbReference type="CDD" id="cd19100">
    <property type="entry name" value="AKR_unchar"/>
    <property type="match status" value="1"/>
</dbReference>
<gene>
    <name evidence="2" type="ORF">U7230_11945</name>
</gene>
<dbReference type="EMBL" id="CP141615">
    <property type="protein sequence ID" value="WRP16790.1"/>
    <property type="molecule type" value="Genomic_DNA"/>
</dbReference>
<dbReference type="Proteomes" id="UP001332192">
    <property type="component" value="Chromosome"/>
</dbReference>
<dbReference type="Gene3D" id="3.20.20.100">
    <property type="entry name" value="NADP-dependent oxidoreductase domain"/>
    <property type="match status" value="1"/>
</dbReference>
<dbReference type="PANTHER" id="PTHR43312">
    <property type="entry name" value="D-THREO-ALDOSE 1-DEHYDROGENASE"/>
    <property type="match status" value="1"/>
</dbReference>
<dbReference type="InterPro" id="IPR023210">
    <property type="entry name" value="NADP_OxRdtase_dom"/>
</dbReference>
<dbReference type="InterPro" id="IPR036812">
    <property type="entry name" value="NAD(P)_OxRdtase_dom_sf"/>
</dbReference>
<dbReference type="PRINTS" id="PR00069">
    <property type="entry name" value="ALDKETRDTASE"/>
</dbReference>
<proteinExistence type="predicted"/>
<evidence type="ECO:0000313" key="2">
    <source>
        <dbReference type="EMBL" id="WRP16790.1"/>
    </source>
</evidence>
<keyword evidence="3" id="KW-1185">Reference proteome</keyword>
<evidence type="ECO:0000259" key="1">
    <source>
        <dbReference type="Pfam" id="PF00248"/>
    </source>
</evidence>
<feature type="domain" description="NADP-dependent oxidoreductase" evidence="1">
    <location>
        <begin position="16"/>
        <end position="146"/>
    </location>
</feature>
<dbReference type="InterPro" id="IPR053135">
    <property type="entry name" value="AKR2_Oxidoreductase"/>
</dbReference>
<dbReference type="EC" id="1.1.1.-" evidence="2"/>
<keyword evidence="2" id="KW-0560">Oxidoreductase</keyword>
<evidence type="ECO:0000313" key="3">
    <source>
        <dbReference type="Proteomes" id="UP001332192"/>
    </source>
</evidence>
<accession>A0ABZ1BWF1</accession>
<dbReference type="Pfam" id="PF00248">
    <property type="entry name" value="Aldo_ket_red"/>
    <property type="match status" value="1"/>
</dbReference>
<sequence length="283" mass="31514">MERRPFGRTGERLSIIGFGGILVDGVTPEQAASLVAEAVDRGINYFDVAPSYGNAQERLGPALRPYRDKVFLACKTLERKRDGARRELEESLRLLQTDRIDLYQLHAMTTGEDFEQAMGPGGALEAIVEAREQGLVRYIGFSAHSEQVALRLLDAFAFDSVLFPVNWVSYLVAGFGKAIMERAEQVGAARLALKALARARLAPGQPRVMEKCWYEPITDREEAAVALRFTLSQPVTAAIPPGEVQLWRWALDTADHFTPVSEDERDRLYRRAEGLVPLFPLPA</sequence>
<dbReference type="GO" id="GO:0016491">
    <property type="term" value="F:oxidoreductase activity"/>
    <property type="evidence" value="ECO:0007669"/>
    <property type="project" value="UniProtKB-KW"/>
</dbReference>
<dbReference type="InterPro" id="IPR020471">
    <property type="entry name" value="AKR"/>
</dbReference>